<protein>
    <submittedName>
        <fullName evidence="2">NADH dehydrogenase subunit 6</fullName>
    </submittedName>
</protein>
<keyword evidence="1" id="KW-1133">Transmembrane helix</keyword>
<feature type="transmembrane region" description="Helical" evidence="1">
    <location>
        <begin position="129"/>
        <end position="150"/>
    </location>
</feature>
<evidence type="ECO:0000313" key="2">
    <source>
        <dbReference type="EMBL" id="QKN98983.1"/>
    </source>
</evidence>
<keyword evidence="1" id="KW-0812">Transmembrane</keyword>
<keyword evidence="2" id="KW-0496">Mitochondrion</keyword>
<feature type="transmembrane region" description="Helical" evidence="1">
    <location>
        <begin position="47"/>
        <end position="67"/>
    </location>
</feature>
<proteinExistence type="predicted"/>
<keyword evidence="1" id="KW-0472">Membrane</keyword>
<dbReference type="AlphaFoldDB" id="A0A6M9ZXN5"/>
<sequence length="163" mass="19287">MKFMIMKMMMLMSLLIPFMLNPMSMGLLLISQTMLSTMLMNKMLLSSWFPMITFLMMIGGLLIIFTYMSSIASNEKFKFNLNLIIFLMILMTVTDEMIIKDQIKENQQLMIIKTFEQTSMMKLYNKKSLIMSILLMIYLLFTMIVISKMVKHYQGPLRMKNYE</sequence>
<gene>
    <name evidence="2" type="primary">ND6</name>
</gene>
<organism evidence="2">
    <name type="scientific">Mileewa ponta</name>
    <dbReference type="NCBI Taxonomy" id="2545680"/>
    <lineage>
        <taxon>Eukaryota</taxon>
        <taxon>Metazoa</taxon>
        <taxon>Ecdysozoa</taxon>
        <taxon>Arthropoda</taxon>
        <taxon>Hexapoda</taxon>
        <taxon>Insecta</taxon>
        <taxon>Pterygota</taxon>
        <taxon>Neoptera</taxon>
        <taxon>Paraneoptera</taxon>
        <taxon>Hemiptera</taxon>
        <taxon>Auchenorrhyncha</taxon>
        <taxon>Membracoidea</taxon>
        <taxon>Cicadellidae</taxon>
        <taxon>Cicadellinae</taxon>
        <taxon>Mileewini</taxon>
        <taxon>Mileewa</taxon>
    </lineage>
</organism>
<accession>A0A6M9ZXN5</accession>
<reference evidence="2" key="1">
    <citation type="submission" date="2020-05" db="EMBL/GenBank/DDBJ databases">
        <authorList>
            <person name="He H."/>
            <person name="Yang M."/>
        </authorList>
    </citation>
    <scope>NUCLEOTIDE SEQUENCE</scope>
</reference>
<evidence type="ECO:0000256" key="1">
    <source>
        <dbReference type="SAM" id="Phobius"/>
    </source>
</evidence>
<name>A0A6M9ZXN5_9HEMI</name>
<geneLocation type="mitochondrion" evidence="2"/>
<feature type="transmembrane region" description="Helical" evidence="1">
    <location>
        <begin position="79"/>
        <end position="99"/>
    </location>
</feature>
<dbReference type="EMBL" id="MT497465">
    <property type="protein sequence ID" value="QKN98983.1"/>
    <property type="molecule type" value="Genomic_DNA"/>
</dbReference>